<accession>A0AA88A8B1</accession>
<reference evidence="1" key="1">
    <citation type="submission" date="2023-07" db="EMBL/GenBank/DDBJ databases">
        <title>draft genome sequence of fig (Ficus carica).</title>
        <authorList>
            <person name="Takahashi T."/>
            <person name="Nishimura K."/>
        </authorList>
    </citation>
    <scope>NUCLEOTIDE SEQUENCE</scope>
</reference>
<sequence length="79" mass="8919">MSSTIQLPIDKGVSCRGVLNSSSFFPVVRQPGRREVIDDWVHPSYGVFGTENLLFLFNTGLVEPLYRERDETVHVVPRG</sequence>
<evidence type="ECO:0000313" key="1">
    <source>
        <dbReference type="EMBL" id="GMN47570.1"/>
    </source>
</evidence>
<evidence type="ECO:0000313" key="2">
    <source>
        <dbReference type="Proteomes" id="UP001187192"/>
    </source>
</evidence>
<organism evidence="1 2">
    <name type="scientific">Ficus carica</name>
    <name type="common">Common fig</name>
    <dbReference type="NCBI Taxonomy" id="3494"/>
    <lineage>
        <taxon>Eukaryota</taxon>
        <taxon>Viridiplantae</taxon>
        <taxon>Streptophyta</taxon>
        <taxon>Embryophyta</taxon>
        <taxon>Tracheophyta</taxon>
        <taxon>Spermatophyta</taxon>
        <taxon>Magnoliopsida</taxon>
        <taxon>eudicotyledons</taxon>
        <taxon>Gunneridae</taxon>
        <taxon>Pentapetalae</taxon>
        <taxon>rosids</taxon>
        <taxon>fabids</taxon>
        <taxon>Rosales</taxon>
        <taxon>Moraceae</taxon>
        <taxon>Ficeae</taxon>
        <taxon>Ficus</taxon>
    </lineage>
</organism>
<dbReference type="Proteomes" id="UP001187192">
    <property type="component" value="Unassembled WGS sequence"/>
</dbReference>
<gene>
    <name evidence="1" type="ORF">TIFTF001_016755</name>
</gene>
<dbReference type="AlphaFoldDB" id="A0AA88A8B1"/>
<proteinExistence type="predicted"/>
<protein>
    <submittedName>
        <fullName evidence="1">Uncharacterized protein</fullName>
    </submittedName>
</protein>
<keyword evidence="2" id="KW-1185">Reference proteome</keyword>
<dbReference type="EMBL" id="BTGU01000026">
    <property type="protein sequence ID" value="GMN47570.1"/>
    <property type="molecule type" value="Genomic_DNA"/>
</dbReference>
<comment type="caution">
    <text evidence="1">The sequence shown here is derived from an EMBL/GenBank/DDBJ whole genome shotgun (WGS) entry which is preliminary data.</text>
</comment>
<name>A0AA88A8B1_FICCA</name>